<dbReference type="PANTHER" id="PTHR39198:SF1">
    <property type="entry name" value="ALPHA-GALACTOSIDASE NEW3 DOMAIN-CONTAINING PROTEIN"/>
    <property type="match status" value="1"/>
</dbReference>
<dbReference type="AlphaFoldDB" id="A0A939G3P9"/>
<keyword evidence="1" id="KW-1133">Transmembrane helix</keyword>
<organism evidence="4 5">
    <name type="scientific">Jiella flava</name>
    <dbReference type="NCBI Taxonomy" id="2816857"/>
    <lineage>
        <taxon>Bacteria</taxon>
        <taxon>Pseudomonadati</taxon>
        <taxon>Pseudomonadota</taxon>
        <taxon>Alphaproteobacteria</taxon>
        <taxon>Hyphomicrobiales</taxon>
        <taxon>Aurantimonadaceae</taxon>
        <taxon>Jiella</taxon>
    </lineage>
</organism>
<evidence type="ECO:0000313" key="4">
    <source>
        <dbReference type="EMBL" id="MBO0664499.1"/>
    </source>
</evidence>
<sequence length="395" mass="40965">MIRVPSLPSAILFAGGLVLCASPVLAQDQTNSTKPTGLWLTTDFPAVTERIGEKPTLPLTLTNAGEPPQRVTISLDGLPKGWSGEVTGDGKPIGAAMVDTDAKQRLELKLTEPKGAKPGTYDFTINAHPAGGAALTLPVSITLAAAAPDKVKIEPKLPALRGTPRSSFDYSLSISNDSPNEATYNLLAQTPPGFVATFKEEYGSQELTSMPIKAGETKTVKLSVKPPKDVKAGLYPVTVAASNGDVHGQARLAMDITGQPNVTLSGPGGRLSGSAEAGKEQTFNFTVGNTGTAPAAAVTLSANTPSGWKASFEPKTLDGLSPDDEKQVVLHLTPSDKAIAGDYMVSLDANGQGTSDSEQFRVTVTTSTLWGAGGLAIIAAAVVVLGFSVNRYGRR</sequence>
<feature type="domain" description="Alpha-galactosidase NEW3" evidence="3">
    <location>
        <begin position="51"/>
        <end position="127"/>
    </location>
</feature>
<dbReference type="RefSeq" id="WP_207259415.1">
    <property type="nucleotide sequence ID" value="NZ_JAFMPP010000023.1"/>
</dbReference>
<dbReference type="InterPro" id="IPR018905">
    <property type="entry name" value="A-galactase_NEW3"/>
</dbReference>
<evidence type="ECO:0000256" key="2">
    <source>
        <dbReference type="SAM" id="SignalP"/>
    </source>
</evidence>
<gene>
    <name evidence="4" type="ORF">J1C48_18155</name>
</gene>
<keyword evidence="2" id="KW-0732">Signal</keyword>
<dbReference type="Pfam" id="PF10633">
    <property type="entry name" value="NPCBM_assoc"/>
    <property type="match status" value="3"/>
</dbReference>
<feature type="transmembrane region" description="Helical" evidence="1">
    <location>
        <begin position="369"/>
        <end position="389"/>
    </location>
</feature>
<dbReference type="Gene3D" id="2.60.40.10">
    <property type="entry name" value="Immunoglobulins"/>
    <property type="match status" value="1"/>
</dbReference>
<keyword evidence="5" id="KW-1185">Reference proteome</keyword>
<keyword evidence="1" id="KW-0812">Transmembrane</keyword>
<dbReference type="PANTHER" id="PTHR39198">
    <property type="entry name" value="HYPOTHETICAL MEMBRANE PROTEIN, CONSERVED"/>
    <property type="match status" value="1"/>
</dbReference>
<feature type="domain" description="Alpha-galactosidase NEW3" evidence="3">
    <location>
        <begin position="275"/>
        <end position="349"/>
    </location>
</feature>
<feature type="signal peptide" evidence="2">
    <location>
        <begin position="1"/>
        <end position="26"/>
    </location>
</feature>
<feature type="chain" id="PRO_5037393766" description="Alpha-galactosidase NEW3 domain-containing protein" evidence="2">
    <location>
        <begin position="27"/>
        <end position="395"/>
    </location>
</feature>
<reference evidence="4" key="1">
    <citation type="submission" date="2021-03" db="EMBL/GenBank/DDBJ databases">
        <title>Whole genome sequence of Jiella sp. CQZ9-1.</title>
        <authorList>
            <person name="Tuo L."/>
        </authorList>
    </citation>
    <scope>NUCLEOTIDE SEQUENCE</scope>
    <source>
        <strain evidence="4">CQZ9-1</strain>
    </source>
</reference>
<evidence type="ECO:0000259" key="3">
    <source>
        <dbReference type="Pfam" id="PF10633"/>
    </source>
</evidence>
<comment type="caution">
    <text evidence="4">The sequence shown here is derived from an EMBL/GenBank/DDBJ whole genome shotgun (WGS) entry which is preliminary data.</text>
</comment>
<name>A0A939G3P9_9HYPH</name>
<evidence type="ECO:0000313" key="5">
    <source>
        <dbReference type="Proteomes" id="UP000664122"/>
    </source>
</evidence>
<dbReference type="InterPro" id="IPR013783">
    <property type="entry name" value="Ig-like_fold"/>
</dbReference>
<dbReference type="EMBL" id="JAFMPP010000023">
    <property type="protein sequence ID" value="MBO0664499.1"/>
    <property type="molecule type" value="Genomic_DNA"/>
</dbReference>
<proteinExistence type="predicted"/>
<evidence type="ECO:0000256" key="1">
    <source>
        <dbReference type="SAM" id="Phobius"/>
    </source>
</evidence>
<dbReference type="Proteomes" id="UP000664122">
    <property type="component" value="Unassembled WGS sequence"/>
</dbReference>
<feature type="domain" description="Alpha-galactosidase NEW3" evidence="3">
    <location>
        <begin position="211"/>
        <end position="242"/>
    </location>
</feature>
<keyword evidence="1" id="KW-0472">Membrane</keyword>
<accession>A0A939G3P9</accession>
<protein>
    <recommendedName>
        <fullName evidence="3">Alpha-galactosidase NEW3 domain-containing protein</fullName>
    </recommendedName>
</protein>